<dbReference type="EMBL" id="CAJOBH010287992">
    <property type="protein sequence ID" value="CAF5177589.1"/>
    <property type="molecule type" value="Genomic_DNA"/>
</dbReference>
<protein>
    <submittedName>
        <fullName evidence="4">Uncharacterized protein</fullName>
    </submittedName>
</protein>
<evidence type="ECO:0000313" key="4">
    <source>
        <dbReference type="EMBL" id="CAF5177589.1"/>
    </source>
</evidence>
<evidence type="ECO:0000313" key="3">
    <source>
        <dbReference type="EMBL" id="CAF5177521.1"/>
    </source>
</evidence>
<reference evidence="4" key="1">
    <citation type="submission" date="2021-02" db="EMBL/GenBank/DDBJ databases">
        <authorList>
            <person name="Nowell W R."/>
        </authorList>
    </citation>
    <scope>NUCLEOTIDE SEQUENCE</scope>
</reference>
<dbReference type="EMBL" id="CAJOBJ010023567">
    <property type="protein sequence ID" value="CAF4230025.1"/>
    <property type="molecule type" value="Genomic_DNA"/>
</dbReference>
<sequence>MTEDNKKQLETIDKLNETNRKFTTSTTVNILNDLHLMNIREQHEWQRYELFRK</sequence>
<evidence type="ECO:0000313" key="1">
    <source>
        <dbReference type="EMBL" id="CAF4230025.1"/>
    </source>
</evidence>
<evidence type="ECO:0000313" key="5">
    <source>
        <dbReference type="Proteomes" id="UP000681967"/>
    </source>
</evidence>
<proteinExistence type="predicted"/>
<dbReference type="Proteomes" id="UP000681967">
    <property type="component" value="Unassembled WGS sequence"/>
</dbReference>
<dbReference type="AlphaFoldDB" id="A0A8S3H4S3"/>
<feature type="non-terminal residue" evidence="4">
    <location>
        <position position="1"/>
    </location>
</feature>
<dbReference type="EMBL" id="CAJOBJ010023966">
    <property type="protein sequence ID" value="CAF4232560.1"/>
    <property type="molecule type" value="Genomic_DNA"/>
</dbReference>
<name>A0A8S3H4S3_9BILA</name>
<organism evidence="4 5">
    <name type="scientific">Rotaria magnacalcarata</name>
    <dbReference type="NCBI Taxonomy" id="392030"/>
    <lineage>
        <taxon>Eukaryota</taxon>
        <taxon>Metazoa</taxon>
        <taxon>Spiralia</taxon>
        <taxon>Gnathifera</taxon>
        <taxon>Rotifera</taxon>
        <taxon>Eurotatoria</taxon>
        <taxon>Bdelloidea</taxon>
        <taxon>Philodinida</taxon>
        <taxon>Philodinidae</taxon>
        <taxon>Rotaria</taxon>
    </lineage>
</organism>
<dbReference type="Proteomes" id="UP000681720">
    <property type="component" value="Unassembled WGS sequence"/>
</dbReference>
<gene>
    <name evidence="3" type="ORF">BYL167_LOCUS78441</name>
    <name evidence="4" type="ORF">BYL167_LOCUS78450</name>
    <name evidence="1" type="ORF">GIL414_LOCUS22798</name>
    <name evidence="2" type="ORF">GIL414_LOCUS22908</name>
</gene>
<evidence type="ECO:0000313" key="2">
    <source>
        <dbReference type="EMBL" id="CAF4232560.1"/>
    </source>
</evidence>
<dbReference type="EMBL" id="CAJOBH010287925">
    <property type="protein sequence ID" value="CAF5177521.1"/>
    <property type="molecule type" value="Genomic_DNA"/>
</dbReference>
<accession>A0A8S3H4S3</accession>
<comment type="caution">
    <text evidence="4">The sequence shown here is derived from an EMBL/GenBank/DDBJ whole genome shotgun (WGS) entry which is preliminary data.</text>
</comment>